<dbReference type="AlphaFoldDB" id="A0A6F8SN64"/>
<gene>
    <name evidence="1" type="ORF">ADCFC_19600</name>
</gene>
<proteinExistence type="predicted"/>
<accession>A0A6F8SN64</accession>
<dbReference type="EMBL" id="AP022829">
    <property type="protein sequence ID" value="BCA89463.1"/>
    <property type="molecule type" value="Genomic_DNA"/>
</dbReference>
<evidence type="ECO:0000313" key="2">
    <source>
        <dbReference type="Proteomes" id="UP000501727"/>
    </source>
</evidence>
<evidence type="ECO:0000313" key="1">
    <source>
        <dbReference type="EMBL" id="BCA89463.1"/>
    </source>
</evidence>
<sequence>MGAGKIWRRRFGCALALVLAPLLALALGQPMGEAMLPGAPGELEPDVGLRAAWEAPNWFAEEVVDVNGREELRANDDWSVVSFVEEGDGLPDRLVGELEGRGWALVASGQEGVWTGVKEGGRCSWLALSCTRVGDALCAVLQVNAPMG</sequence>
<keyword evidence="2" id="KW-1185">Reference proteome</keyword>
<dbReference type="Proteomes" id="UP000501727">
    <property type="component" value="Chromosome"/>
</dbReference>
<dbReference type="KEGG" id="ahat:ADCFC_20820"/>
<organism evidence="1 2">
    <name type="scientific">Adlercreutzia hattorii</name>
    <dbReference type="NCBI Taxonomy" id="2707299"/>
    <lineage>
        <taxon>Bacteria</taxon>
        <taxon>Bacillati</taxon>
        <taxon>Actinomycetota</taxon>
        <taxon>Coriobacteriia</taxon>
        <taxon>Eggerthellales</taxon>
        <taxon>Eggerthellaceae</taxon>
        <taxon>Adlercreutzia</taxon>
    </lineage>
</organism>
<reference evidence="2" key="1">
    <citation type="journal article" date="2020" name="Microbiol. Resour. Announc.">
        <title>Complete Genome Sequence of Adlercreutzia sp. Strain 8CFCBH1, a Potent Producer of Equol, Isolated from Healthy Japanese Feces.</title>
        <authorList>
            <person name="Ogata Y."/>
            <person name="Sakamoto M."/>
            <person name="Ohkuma M."/>
            <person name="Hattori M."/>
            <person name="Suda W."/>
        </authorList>
    </citation>
    <scope>NUCLEOTIDE SEQUENCE [LARGE SCALE GENOMIC DNA]</scope>
    <source>
        <strain evidence="2">8CFCBH1</strain>
    </source>
</reference>
<reference evidence="2" key="2">
    <citation type="submission" date="2020-03" db="EMBL/GenBank/DDBJ databases">
        <title>Complete Genome Sequence of Adlercreutzia sp. strain 8CFCBH1 Producing Equol, Isolated from Healthy Japanese Feces.</title>
        <authorList>
            <person name="Ogata Y."/>
            <person name="Sakamoto M."/>
            <person name="Ohkuma M."/>
            <person name="Hattori M."/>
            <person name="Suda W."/>
        </authorList>
    </citation>
    <scope>NUCLEOTIDE SEQUENCE [LARGE SCALE GENOMIC DNA]</scope>
    <source>
        <strain evidence="2">8CFCBH1</strain>
    </source>
</reference>
<protein>
    <submittedName>
        <fullName evidence="1">Uncharacterized protein</fullName>
    </submittedName>
</protein>
<name>A0A6F8SN64_9ACTN</name>
<dbReference type="RefSeq" id="WP_161127580.1">
    <property type="nucleotide sequence ID" value="NZ_AP022829.1"/>
</dbReference>